<dbReference type="EMBL" id="JAFIDN010000009">
    <property type="protein sequence ID" value="MBP3193216.1"/>
    <property type="molecule type" value="Genomic_DNA"/>
</dbReference>
<protein>
    <submittedName>
        <fullName evidence="1">Uncharacterized protein</fullName>
    </submittedName>
</protein>
<proteinExistence type="predicted"/>
<dbReference type="Proteomes" id="UP000673975">
    <property type="component" value="Unassembled WGS sequence"/>
</dbReference>
<name>A0A8J7UW30_9BACT</name>
<accession>A0A8J7UW30</accession>
<keyword evidence="2" id="KW-1185">Reference proteome</keyword>
<evidence type="ECO:0000313" key="1">
    <source>
        <dbReference type="EMBL" id="MBP3193216.1"/>
    </source>
</evidence>
<gene>
    <name evidence="1" type="ORF">NATSA_11115</name>
</gene>
<evidence type="ECO:0000313" key="2">
    <source>
        <dbReference type="Proteomes" id="UP000673975"/>
    </source>
</evidence>
<dbReference type="AlphaFoldDB" id="A0A8J7UW30"/>
<comment type="caution">
    <text evidence="1">The sequence shown here is derived from an EMBL/GenBank/DDBJ whole genome shotgun (WGS) entry which is preliminary data.</text>
</comment>
<sequence>MVLSISGNLVSAQPTPEELAGRVVEVTQERIQHIDRLTLTNTIVSGVFEGQETTNVLEKKEHNGRYDLIAVETDGFLETSETGGFSHGIYDDVIRHARSVEHDTYEGHPVYRVYVDDQEFLSSMATIDELMDDNMEPSGQPVSVESFTFFLDREDLVMHHGTFDYKGSLQIHYTLSDYQWHSGLPVPMVTEIAFEGLGDMFTEEELAEARQALQMMEERLDAMPDAQREMIKQQFGDQLEQYKLILESGDIEDMRVEVTELVIN</sequence>
<reference evidence="1" key="1">
    <citation type="submission" date="2021-02" db="EMBL/GenBank/DDBJ databases">
        <title>Natronogracilivirga saccharolytica gen. nov. sp. nov. a new anaerobic, haloalkiliphilic carbohydrate-fermenting bacterium from soda lake and proposing of Cyclonatronumiaceae fam. nov. in the phylum Balneolaeota.</title>
        <authorList>
            <person name="Zhilina T.N."/>
            <person name="Sorokin D.Y."/>
            <person name="Zavarzina D.G."/>
            <person name="Toshchakov S.V."/>
            <person name="Kublanov I.V."/>
        </authorList>
    </citation>
    <scope>NUCLEOTIDE SEQUENCE</scope>
    <source>
        <strain evidence="1">Z-1702</strain>
    </source>
</reference>
<organism evidence="1 2">
    <name type="scientific">Natronogracilivirga saccharolytica</name>
    <dbReference type="NCBI Taxonomy" id="2812953"/>
    <lineage>
        <taxon>Bacteria</taxon>
        <taxon>Pseudomonadati</taxon>
        <taxon>Balneolota</taxon>
        <taxon>Balneolia</taxon>
        <taxon>Balneolales</taxon>
        <taxon>Cyclonatronaceae</taxon>
        <taxon>Natronogracilivirga</taxon>
    </lineage>
</organism>